<evidence type="ECO:0008006" key="17">
    <source>
        <dbReference type="Google" id="ProtNLM"/>
    </source>
</evidence>
<dbReference type="SUPFAM" id="SSF54928">
    <property type="entry name" value="RNA-binding domain, RBD"/>
    <property type="match status" value="1"/>
</dbReference>
<evidence type="ECO:0000256" key="10">
    <source>
        <dbReference type="ARBA" id="ARBA00023288"/>
    </source>
</evidence>
<feature type="compositionally biased region" description="Basic residues" evidence="12">
    <location>
        <begin position="903"/>
        <end position="914"/>
    </location>
</feature>
<dbReference type="InterPro" id="IPR000504">
    <property type="entry name" value="RRM_dom"/>
</dbReference>
<feature type="domain" description="DAZ" evidence="14">
    <location>
        <begin position="192"/>
        <end position="218"/>
    </location>
</feature>
<dbReference type="Proteomes" id="UP000269221">
    <property type="component" value="Unassembled WGS sequence"/>
</dbReference>
<dbReference type="Pfam" id="PF00076">
    <property type="entry name" value="RRM_1"/>
    <property type="match status" value="1"/>
</dbReference>
<dbReference type="PANTHER" id="PTHR17601">
    <property type="entry name" value="RAFTLIN-RELATED"/>
    <property type="match status" value="1"/>
</dbReference>
<evidence type="ECO:0000313" key="15">
    <source>
        <dbReference type="EMBL" id="RMC05175.1"/>
    </source>
</evidence>
<organism evidence="15 16">
    <name type="scientific">Hirundo rustica rustica</name>
    <dbReference type="NCBI Taxonomy" id="333673"/>
    <lineage>
        <taxon>Eukaryota</taxon>
        <taxon>Metazoa</taxon>
        <taxon>Chordata</taxon>
        <taxon>Craniata</taxon>
        <taxon>Vertebrata</taxon>
        <taxon>Euteleostomi</taxon>
        <taxon>Archelosauria</taxon>
        <taxon>Archosauria</taxon>
        <taxon>Dinosauria</taxon>
        <taxon>Saurischia</taxon>
        <taxon>Theropoda</taxon>
        <taxon>Coelurosauria</taxon>
        <taxon>Aves</taxon>
        <taxon>Neognathae</taxon>
        <taxon>Neoaves</taxon>
        <taxon>Telluraves</taxon>
        <taxon>Australaves</taxon>
        <taxon>Passeriformes</taxon>
        <taxon>Sylvioidea</taxon>
        <taxon>Hirundinidae</taxon>
        <taxon>Hirundo</taxon>
    </lineage>
</organism>
<dbReference type="GO" id="GO:0005886">
    <property type="term" value="C:plasma membrane"/>
    <property type="evidence" value="ECO:0007669"/>
    <property type="project" value="UniProtKB-SubCell"/>
</dbReference>
<dbReference type="GO" id="GO:0030154">
    <property type="term" value="P:cell differentiation"/>
    <property type="evidence" value="ECO:0007669"/>
    <property type="project" value="UniProtKB-KW"/>
</dbReference>
<comment type="similarity">
    <text evidence="2">Belongs to the raftlin family.</text>
</comment>
<evidence type="ECO:0000256" key="3">
    <source>
        <dbReference type="ARBA" id="ARBA00022473"/>
    </source>
</evidence>
<dbReference type="OrthoDB" id="9942562at2759"/>
<accession>A0A3M0JWP6</accession>
<keyword evidence="5" id="KW-0519">Myristate</keyword>
<dbReference type="PANTHER" id="PTHR17601:SF3">
    <property type="entry name" value="RAFTLIN"/>
    <property type="match status" value="1"/>
</dbReference>
<feature type="compositionally biased region" description="Basic and acidic residues" evidence="12">
    <location>
        <begin position="667"/>
        <end position="685"/>
    </location>
</feature>
<evidence type="ECO:0000256" key="1">
    <source>
        <dbReference type="ARBA" id="ARBA00004193"/>
    </source>
</evidence>
<dbReference type="PROSITE" id="PS51890">
    <property type="entry name" value="DAZ"/>
    <property type="match status" value="1"/>
</dbReference>
<dbReference type="AlphaFoldDB" id="A0A3M0JWP6"/>
<evidence type="ECO:0000256" key="6">
    <source>
        <dbReference type="ARBA" id="ARBA00022782"/>
    </source>
</evidence>
<keyword evidence="8" id="KW-0472">Membrane</keyword>
<dbReference type="Gene3D" id="3.30.70.330">
    <property type="match status" value="1"/>
</dbReference>
<protein>
    <recommendedName>
        <fullName evidence="17">RRM domain-containing protein</fullName>
    </recommendedName>
</protein>
<dbReference type="GO" id="GO:0007283">
    <property type="term" value="P:spermatogenesis"/>
    <property type="evidence" value="ECO:0007669"/>
    <property type="project" value="UniProtKB-KW"/>
</dbReference>
<keyword evidence="9" id="KW-0564">Palmitate</keyword>
<feature type="region of interest" description="Disordered" evidence="12">
    <location>
        <begin position="595"/>
        <end position="698"/>
    </location>
</feature>
<evidence type="ECO:0000256" key="4">
    <source>
        <dbReference type="ARBA" id="ARBA00022475"/>
    </source>
</evidence>
<feature type="region of interest" description="Disordered" evidence="12">
    <location>
        <begin position="903"/>
        <end position="950"/>
    </location>
</feature>
<name>A0A3M0JWP6_HIRRU</name>
<dbReference type="GO" id="GO:0003723">
    <property type="term" value="F:RNA binding"/>
    <property type="evidence" value="ECO:0007669"/>
    <property type="project" value="UniProtKB-UniRule"/>
</dbReference>
<feature type="compositionally biased region" description="Polar residues" evidence="12">
    <location>
        <begin position="628"/>
        <end position="646"/>
    </location>
</feature>
<dbReference type="GO" id="GO:0005737">
    <property type="term" value="C:cytoplasm"/>
    <property type="evidence" value="ECO:0007669"/>
    <property type="project" value="UniProtKB-ARBA"/>
</dbReference>
<dbReference type="InterPro" id="IPR012677">
    <property type="entry name" value="Nucleotide-bd_a/b_plait_sf"/>
</dbReference>
<sequence>MGMPTAGVVSPWNAVRGLKPLRALRATSILTVLKVLKPYEAAHVETQCSSATEGSAYSATVSQGYVLPEGKIMPNTVFVGGIDIRMNEAEIRSVFEQYGTVKEVKVITDRTGVSKGYGFVSFLDNVDVQKIVEKSKTGHSPLILSLRQEYLNRQLVLGPPPPQFQSVWGNQSMETYVQPPTVMNPVTPYVQPYPYSSSPAVVLKQQVPIGYQPAYNYQVYTSVNYHGPEDQGFIQVECAIAEPTQLRNSPQKKSVDRGMQTVLSCLSNPENQLTNDFISQDNNVKSYVPAVLSIAAIFGPVYSYPGFRDLIPVYIDESSKLLFMPLEQLGCCKYPSATSSGGEMEMEALISLMTVTGPEGMECKNGNSGYSHDHTMELIEGSEDIKFLDFREQTSAYLRNCKVLDKELSNVSTGTAEMGCGLNKLEKHDEKRPGNIYSTLKRPQVETKIDVCYEYRFLDFTTLNDTELPGSSAIKLSSLYDLPAQLQELYQQGFVLAAVHPFVQPTDEKEKTPQEQIFRAVLIKKTERSSKGDVSSEGYVLEIECCSSLNHLSEKKEIPDFIKKIQDAASQGLKFVGIIPQYHSRKNCLVSTSLTPASNNSVQSGDNKNVSDCPEDHASTDGEKTDSSDGCGTPTQSEQSADQCATSREGCRGEGQATEELNSKSVKGSEEQSQHEKSSVREAADKTNGLAENETPARCSKPLTGKAEIFALFNKPKTPQKCSQYYTVTIPMRISRNGQTVNSLEANWLEHMTDHFRKGGSLVNAIFSLGMVNGKQDDPDETPKQAYPEDYPVSSRICQFGMCDCLSKTYSLHGTMDGVFLFEDVAVEDRKTTQGYDAIVVEQWTVLKGVEVQTDYVPLLNSLAMYGWQLTCVLPTPIVKTNREGNLSTKQIVFLQRPSLPQKAKKKESKFHWRFSKEDMHNRKMKNSTKAKLSTREKQRSQEKQEFEENTRNLEAQISGAAKPDPEQQPDDVIDLGDEVAGTIDRGAHHDGASAGTCPASCDTGDSAGQVCLSQSVPGCPAGEAAEGGGCAPGPDGCSGSDGAALDVDCSCE</sequence>
<evidence type="ECO:0000256" key="7">
    <source>
        <dbReference type="ARBA" id="ARBA00022871"/>
    </source>
</evidence>
<dbReference type="STRING" id="333673.A0A3M0JWP6"/>
<feature type="compositionally biased region" description="Basic and acidic residues" evidence="12">
    <location>
        <begin position="614"/>
        <end position="627"/>
    </location>
</feature>
<keyword evidence="3" id="KW-0217">Developmental protein</keyword>
<gene>
    <name evidence="15" type="ORF">DUI87_18359</name>
</gene>
<evidence type="ECO:0000256" key="12">
    <source>
        <dbReference type="SAM" id="MobiDB-lite"/>
    </source>
</evidence>
<evidence type="ECO:0000313" key="16">
    <source>
        <dbReference type="Proteomes" id="UP000269221"/>
    </source>
</evidence>
<keyword evidence="10" id="KW-0449">Lipoprotein</keyword>
<keyword evidence="4" id="KW-1003">Cell membrane</keyword>
<dbReference type="Pfam" id="PF15250">
    <property type="entry name" value="Raftlin"/>
    <property type="match status" value="2"/>
</dbReference>
<evidence type="ECO:0000256" key="9">
    <source>
        <dbReference type="ARBA" id="ARBA00023139"/>
    </source>
</evidence>
<feature type="domain" description="RRM" evidence="13">
    <location>
        <begin position="75"/>
        <end position="162"/>
    </location>
</feature>
<dbReference type="InterPro" id="IPR043628">
    <property type="entry name" value="DAZ_dom"/>
</dbReference>
<evidence type="ECO:0000256" key="8">
    <source>
        <dbReference type="ARBA" id="ARBA00023136"/>
    </source>
</evidence>
<evidence type="ECO:0000256" key="5">
    <source>
        <dbReference type="ARBA" id="ARBA00022707"/>
    </source>
</evidence>
<evidence type="ECO:0000259" key="13">
    <source>
        <dbReference type="PROSITE" id="PS50102"/>
    </source>
</evidence>
<evidence type="ECO:0000256" key="11">
    <source>
        <dbReference type="PROSITE-ProRule" id="PRU00176"/>
    </source>
</evidence>
<keyword evidence="7" id="KW-0744">Spermatogenesis</keyword>
<dbReference type="PROSITE" id="PS50102">
    <property type="entry name" value="RRM"/>
    <property type="match status" value="1"/>
</dbReference>
<dbReference type="EMBL" id="QRBI01000123">
    <property type="protein sequence ID" value="RMC05175.1"/>
    <property type="molecule type" value="Genomic_DNA"/>
</dbReference>
<proteinExistence type="inferred from homology"/>
<reference evidence="15 16" key="1">
    <citation type="submission" date="2018-07" db="EMBL/GenBank/DDBJ databases">
        <title>A high quality draft genome assembly of the barn swallow (H. rustica rustica).</title>
        <authorList>
            <person name="Formenti G."/>
            <person name="Chiara M."/>
            <person name="Poveda L."/>
            <person name="Francoijs K.-J."/>
            <person name="Bonisoli-Alquati A."/>
            <person name="Canova L."/>
            <person name="Gianfranceschi L."/>
            <person name="Horner D.S."/>
            <person name="Saino N."/>
        </authorList>
    </citation>
    <scope>NUCLEOTIDE SEQUENCE [LARGE SCALE GENOMIC DNA]</scope>
    <source>
        <strain evidence="15">Chelidonia</strain>
        <tissue evidence="15">Blood</tissue>
    </source>
</reference>
<dbReference type="SMART" id="SM00360">
    <property type="entry name" value="RRM"/>
    <property type="match status" value="1"/>
</dbReference>
<comment type="subcellular location">
    <subcellularLocation>
        <location evidence="1">Cell membrane</location>
        <topology evidence="1">Lipid-anchor</topology>
    </subcellularLocation>
</comment>
<feature type="compositionally biased region" description="Polar residues" evidence="12">
    <location>
        <begin position="595"/>
        <end position="610"/>
    </location>
</feature>
<evidence type="ECO:0000256" key="2">
    <source>
        <dbReference type="ARBA" id="ARBA00006390"/>
    </source>
</evidence>
<evidence type="ECO:0000259" key="14">
    <source>
        <dbReference type="PROSITE" id="PS51890"/>
    </source>
</evidence>
<keyword evidence="11" id="KW-0694">RNA-binding</keyword>
<feature type="compositionally biased region" description="Basic and acidic residues" evidence="12">
    <location>
        <begin position="934"/>
        <end position="950"/>
    </location>
</feature>
<keyword evidence="16" id="KW-1185">Reference proteome</keyword>
<dbReference type="InterPro" id="IPR035979">
    <property type="entry name" value="RBD_domain_sf"/>
</dbReference>
<dbReference type="InterPro" id="IPR028169">
    <property type="entry name" value="Raftlin"/>
</dbReference>
<keyword evidence="6" id="KW-0221">Differentiation</keyword>
<comment type="caution">
    <text evidence="15">The sequence shown here is derived from an EMBL/GenBank/DDBJ whole genome shotgun (WGS) entry which is preliminary data.</text>
</comment>